<dbReference type="KEGG" id="tasa:A1Q1_07584"/>
<sequence length="286" mass="30753">MQSSVGPSSGGGVPPPGRGPPPPPGHGGGPGGPDDGDNRSRNAKAQRRHREKRKAHFKALEESVQVLTAQLEEARRQLANAAYASSSRMVYSPDANKDVAQLANEVAYLREENNDLRRQLYALRYARGESTSSGMVPPSSAGDPQGKVTTGIWPEVKQEGAYVYSTPVVSSPRVASSHGRTMSHPGDFVRSPYVPSAPFPGADPRTAYPPVRYESAVYPAPPPHSLPRSAVGSSGSSGSANYQQQQVYVPQHAEGEVAWSQDQPQTQQSTMTQPRYFDPQQQPPTQ</sequence>
<dbReference type="Proteomes" id="UP000002748">
    <property type="component" value="Unassembled WGS sequence"/>
</dbReference>
<name>J6F7A8_TRIAS</name>
<feature type="region of interest" description="Disordered" evidence="2">
    <location>
        <begin position="1"/>
        <end position="56"/>
    </location>
</feature>
<dbReference type="CDD" id="cd14686">
    <property type="entry name" value="bZIP"/>
    <property type="match status" value="1"/>
</dbReference>
<feature type="coiled-coil region" evidence="1">
    <location>
        <begin position="57"/>
        <end position="119"/>
    </location>
</feature>
<dbReference type="HOGENOM" id="CLU_880043_0_0_1"/>
<evidence type="ECO:0000313" key="5">
    <source>
        <dbReference type="Proteomes" id="UP000002748"/>
    </source>
</evidence>
<keyword evidence="1" id="KW-0175">Coiled coil</keyword>
<dbReference type="RefSeq" id="XP_014182452.1">
    <property type="nucleotide sequence ID" value="XM_014326977.1"/>
</dbReference>
<dbReference type="AlphaFoldDB" id="J6F7A8"/>
<feature type="region of interest" description="Disordered" evidence="2">
    <location>
        <begin position="129"/>
        <end position="150"/>
    </location>
</feature>
<feature type="domain" description="BZIP" evidence="3">
    <location>
        <begin position="39"/>
        <end position="52"/>
    </location>
</feature>
<proteinExistence type="predicted"/>
<dbReference type="SUPFAM" id="SSF57959">
    <property type="entry name" value="Leucine zipper domain"/>
    <property type="match status" value="1"/>
</dbReference>
<dbReference type="VEuPathDB" id="FungiDB:A1Q1_07584"/>
<dbReference type="InterPro" id="IPR004827">
    <property type="entry name" value="bZIP"/>
</dbReference>
<dbReference type="EMBL" id="ALBS01000069">
    <property type="protein sequence ID" value="EJT51227.1"/>
    <property type="molecule type" value="Genomic_DNA"/>
</dbReference>
<comment type="caution">
    <text evidence="4">The sequence shown here is derived from an EMBL/GenBank/DDBJ whole genome shotgun (WGS) entry which is preliminary data.</text>
</comment>
<feature type="compositionally biased region" description="Basic residues" evidence="2">
    <location>
        <begin position="41"/>
        <end position="56"/>
    </location>
</feature>
<evidence type="ECO:0000256" key="2">
    <source>
        <dbReference type="SAM" id="MobiDB-lite"/>
    </source>
</evidence>
<evidence type="ECO:0000259" key="3">
    <source>
        <dbReference type="PROSITE" id="PS00036"/>
    </source>
</evidence>
<accession>J6F7A8</accession>
<feature type="region of interest" description="Disordered" evidence="2">
    <location>
        <begin position="170"/>
        <end position="286"/>
    </location>
</feature>
<dbReference type="InterPro" id="IPR046347">
    <property type="entry name" value="bZIP_sf"/>
</dbReference>
<dbReference type="OrthoDB" id="3257643at2759"/>
<dbReference type="GeneID" id="25991096"/>
<gene>
    <name evidence="4" type="ORF">A1Q1_07584</name>
</gene>
<organism evidence="4 5">
    <name type="scientific">Trichosporon asahii var. asahii (strain ATCC 90039 / CBS 2479 / JCM 2466 / KCTC 7840 / NBRC 103889/ NCYC 2677 / UAMH 7654)</name>
    <name type="common">Yeast</name>
    <dbReference type="NCBI Taxonomy" id="1186058"/>
    <lineage>
        <taxon>Eukaryota</taxon>
        <taxon>Fungi</taxon>
        <taxon>Dikarya</taxon>
        <taxon>Basidiomycota</taxon>
        <taxon>Agaricomycotina</taxon>
        <taxon>Tremellomycetes</taxon>
        <taxon>Trichosporonales</taxon>
        <taxon>Trichosporonaceae</taxon>
        <taxon>Trichosporon</taxon>
    </lineage>
</organism>
<evidence type="ECO:0000313" key="4">
    <source>
        <dbReference type="EMBL" id="EJT51227.1"/>
    </source>
</evidence>
<dbReference type="PROSITE" id="PS00036">
    <property type="entry name" value="BZIP_BASIC"/>
    <property type="match status" value="1"/>
</dbReference>
<feature type="compositionally biased region" description="Low complexity" evidence="2">
    <location>
        <begin position="260"/>
        <end position="274"/>
    </location>
</feature>
<evidence type="ECO:0000256" key="1">
    <source>
        <dbReference type="SAM" id="Coils"/>
    </source>
</evidence>
<feature type="compositionally biased region" description="Pro residues" evidence="2">
    <location>
        <begin position="13"/>
        <end position="25"/>
    </location>
</feature>
<reference evidence="4 5" key="1">
    <citation type="journal article" date="2012" name="Eukaryot. Cell">
        <title>Draft genome sequence of CBS 2479, the standard type strain of Trichosporon asahii.</title>
        <authorList>
            <person name="Yang R.Y."/>
            <person name="Li H.T."/>
            <person name="Zhu H."/>
            <person name="Zhou G.P."/>
            <person name="Wang M."/>
            <person name="Wang L."/>
        </authorList>
    </citation>
    <scope>NUCLEOTIDE SEQUENCE [LARGE SCALE GENOMIC DNA]</scope>
    <source>
        <strain evidence="5">ATCC 90039 / CBS 2479 / JCM 2466 / KCTC 7840 / NCYC 2677 / UAMH 7654</strain>
    </source>
</reference>
<dbReference type="GO" id="GO:0003700">
    <property type="term" value="F:DNA-binding transcription factor activity"/>
    <property type="evidence" value="ECO:0007669"/>
    <property type="project" value="InterPro"/>
</dbReference>
<protein>
    <recommendedName>
        <fullName evidence="3">BZIP domain-containing protein</fullName>
    </recommendedName>
</protein>